<dbReference type="SUPFAM" id="SSF54001">
    <property type="entry name" value="Cysteine proteinases"/>
    <property type="match status" value="1"/>
</dbReference>
<feature type="domain" description="DUF3857" evidence="1">
    <location>
        <begin position="52"/>
        <end position="187"/>
    </location>
</feature>
<dbReference type="Pfam" id="PF12969">
    <property type="entry name" value="DUF3857"/>
    <property type="match status" value="1"/>
</dbReference>
<comment type="caution">
    <text evidence="2">The sequence shown here is derived from an EMBL/GenBank/DDBJ whole genome shotgun (WGS) entry which is preliminary data.</text>
</comment>
<dbReference type="InterPro" id="IPR038765">
    <property type="entry name" value="Papain-like_cys_pep_sf"/>
</dbReference>
<evidence type="ECO:0000259" key="1">
    <source>
        <dbReference type="Pfam" id="PF12969"/>
    </source>
</evidence>
<dbReference type="Gene3D" id="3.10.620.30">
    <property type="match status" value="1"/>
</dbReference>
<dbReference type="AlphaFoldDB" id="A0A3M0FVT5"/>
<accession>A0A3M0FVT5</accession>
<name>A0A3M0FVT5_9FLAO</name>
<dbReference type="OrthoDB" id="8595007at2"/>
<dbReference type="EMBL" id="REFV01000015">
    <property type="protein sequence ID" value="RMB56615.1"/>
    <property type="molecule type" value="Genomic_DNA"/>
</dbReference>
<evidence type="ECO:0000313" key="2">
    <source>
        <dbReference type="EMBL" id="RMB56615.1"/>
    </source>
</evidence>
<protein>
    <submittedName>
        <fullName evidence="2">DUF3857 domain-containing protein</fullName>
    </submittedName>
</protein>
<organism evidence="2 3">
    <name type="scientific">Dokdonia sinensis</name>
    <dbReference type="NCBI Taxonomy" id="2479847"/>
    <lineage>
        <taxon>Bacteria</taxon>
        <taxon>Pseudomonadati</taxon>
        <taxon>Bacteroidota</taxon>
        <taxon>Flavobacteriia</taxon>
        <taxon>Flavobacteriales</taxon>
        <taxon>Flavobacteriaceae</taxon>
        <taxon>Dokdonia</taxon>
    </lineage>
</organism>
<evidence type="ECO:0000313" key="3">
    <source>
        <dbReference type="Proteomes" id="UP000281985"/>
    </source>
</evidence>
<sequence length="630" mass="72848">MRFLIFLMTLTLLQSVAGQNYSFRNISSELIENSNSVVRLDSTVVTILNQETLEIHRKRIVTVLNHKGDIDIDAYVHYDKETKVKDIEALVFNSSGKEIEKLKKRDFNDVSAISNGTLFSDSRVLFMNYTPISYPYTVVFSSTTRSENTAFIPSWEPTRRFNSSTERSVYTVYHNGDLGLKYKVLNDTDSILISEEPYKLTISTENYSSITPEAYGPSFDKIVPQIMFGLDEFYLAGVSGIGTDWESFGRWMDVNLLENTRDLPENTKQQIINLVSGIDDKVERARKIYQYVQDKTRYISVQVGIGGWKPMLASEVDKLGYGDCKALTNYTKALLEVADISSYYTILYAGQEKKDIQEDFVSMQGNHVILSIPIEDRYIWLECTSQDLPFGFLGDFTDDREVLQITQDGGQLAHTDIYQTKNNGQQIDGSYRIRDDGSIEASVRLISSGVQYDNKYFVASKTDEEKKEFYYNHWDYINNMSLHDIDFVNDRNAVVLTEKVNFTAERYVSFAGEEMLVPLNAFNRMTTIPKKYKERKFDFQIDRGFEDADRVSIAFPVDYFLDELPEDVEIVTDFGSYNLSYTRVEEGINYFRKLVVNDGLYPKEKYEDFRNFLKRVARQDKQKMILRKKK</sequence>
<dbReference type="InterPro" id="IPR024618">
    <property type="entry name" value="DUF3857"/>
</dbReference>
<dbReference type="RefSeq" id="WP_121918236.1">
    <property type="nucleotide sequence ID" value="NZ_REFV01000015.1"/>
</dbReference>
<gene>
    <name evidence="2" type="ORF">EAX61_13500</name>
</gene>
<keyword evidence="3" id="KW-1185">Reference proteome</keyword>
<dbReference type="Gene3D" id="2.60.120.1130">
    <property type="match status" value="1"/>
</dbReference>
<dbReference type="Gene3D" id="2.60.40.3140">
    <property type="match status" value="1"/>
</dbReference>
<proteinExistence type="predicted"/>
<reference evidence="2 3" key="1">
    <citation type="submission" date="2018-10" db="EMBL/GenBank/DDBJ databases">
        <title>Dokdonia luteus sp. nov., isolated from sea water.</title>
        <authorList>
            <person name="Zhou L.Y."/>
            <person name="Du Z.J."/>
        </authorList>
    </citation>
    <scope>NUCLEOTIDE SEQUENCE [LARGE SCALE GENOMIC DNA]</scope>
    <source>
        <strain evidence="2 3">SH27</strain>
    </source>
</reference>
<dbReference type="Proteomes" id="UP000281985">
    <property type="component" value="Unassembled WGS sequence"/>
</dbReference>